<feature type="transmembrane region" description="Helical" evidence="1">
    <location>
        <begin position="423"/>
        <end position="443"/>
    </location>
</feature>
<feature type="non-terminal residue" evidence="2">
    <location>
        <position position="563"/>
    </location>
</feature>
<comment type="caution">
    <text evidence="2">The sequence shown here is derived from an EMBL/GenBank/DDBJ whole genome shotgun (WGS) entry which is preliminary data.</text>
</comment>
<accession>A0A8S4PLW8</accession>
<organism evidence="2 3">
    <name type="scientific">Owenia fusiformis</name>
    <name type="common">Polychaete worm</name>
    <dbReference type="NCBI Taxonomy" id="6347"/>
    <lineage>
        <taxon>Eukaryota</taxon>
        <taxon>Metazoa</taxon>
        <taxon>Spiralia</taxon>
        <taxon>Lophotrochozoa</taxon>
        <taxon>Annelida</taxon>
        <taxon>Polychaeta</taxon>
        <taxon>Sedentaria</taxon>
        <taxon>Canalipalpata</taxon>
        <taxon>Sabellida</taxon>
        <taxon>Oweniida</taxon>
        <taxon>Oweniidae</taxon>
        <taxon>Owenia</taxon>
    </lineage>
</organism>
<dbReference type="GO" id="GO:0005783">
    <property type="term" value="C:endoplasmic reticulum"/>
    <property type="evidence" value="ECO:0007669"/>
    <property type="project" value="TreeGrafter"/>
</dbReference>
<keyword evidence="1" id="KW-1133">Transmembrane helix</keyword>
<dbReference type="InterPro" id="IPR007720">
    <property type="entry name" value="PigQ/GPI1"/>
</dbReference>
<feature type="transmembrane region" description="Helical" evidence="1">
    <location>
        <begin position="266"/>
        <end position="284"/>
    </location>
</feature>
<dbReference type="GO" id="GO:0016020">
    <property type="term" value="C:membrane"/>
    <property type="evidence" value="ECO:0007669"/>
    <property type="project" value="InterPro"/>
</dbReference>
<feature type="transmembrane region" description="Helical" evidence="1">
    <location>
        <begin position="342"/>
        <end position="369"/>
    </location>
</feature>
<dbReference type="EMBL" id="CAIIXF020000009">
    <property type="protein sequence ID" value="CAH1795299.1"/>
    <property type="molecule type" value="Genomic_DNA"/>
</dbReference>
<evidence type="ECO:0000256" key="1">
    <source>
        <dbReference type="SAM" id="Phobius"/>
    </source>
</evidence>
<reference evidence="2" key="1">
    <citation type="submission" date="2022-03" db="EMBL/GenBank/DDBJ databases">
        <authorList>
            <person name="Martin C."/>
        </authorList>
    </citation>
    <scope>NUCLEOTIDE SEQUENCE</scope>
</reference>
<protein>
    <recommendedName>
        <fullName evidence="4">Phosphatidylinositol N-acetylglucosaminyltransferase subunit Q</fullName>
    </recommendedName>
</protein>
<dbReference type="PANTHER" id="PTHR21329">
    <property type="entry name" value="PHOSPHATIDYLINOSITOL N-ACETYLGLUCOSAMINYLTRANSFERASE SUBUNIT Q-RELATED"/>
    <property type="match status" value="1"/>
</dbReference>
<dbReference type="Pfam" id="PF05024">
    <property type="entry name" value="Gpi1"/>
    <property type="match status" value="1"/>
</dbReference>
<keyword evidence="1" id="KW-0812">Transmembrane</keyword>
<keyword evidence="1" id="KW-0472">Membrane</keyword>
<evidence type="ECO:0000313" key="2">
    <source>
        <dbReference type="EMBL" id="CAH1795299.1"/>
    </source>
</evidence>
<dbReference type="AlphaFoldDB" id="A0A8S4PLW8"/>
<dbReference type="PANTHER" id="PTHR21329:SF3">
    <property type="entry name" value="PHOSPHATIDYLINOSITOL N-ACETYLGLUCOSAMINYLTRANSFERASE SUBUNIT Q"/>
    <property type="match status" value="1"/>
</dbReference>
<dbReference type="Proteomes" id="UP000749559">
    <property type="component" value="Unassembled WGS sequence"/>
</dbReference>
<evidence type="ECO:0000313" key="3">
    <source>
        <dbReference type="Proteomes" id="UP000749559"/>
    </source>
</evidence>
<sequence>INMKQWLERGNNDNNLWRISVPDVCLIPDTSQGYLIGHYNINKHSVIITGVVHTIDDVILRKLPTSPNFGILGELSHETGAINLKNRTFPYWISIDIIHSDLPKITMISKSEKNGHAQELKLLIIIYNPGIMFASKLLESNLSDSESILSVNNLKYSQTEMYKLKHLDIGGSCITNFCPDVKKSGFSIPMCIRAIVINQLVSPWFKMADNISHSKLWKSALFQKALYIPCVTCQLQKKFSRLRNVLFNEPVTDIDKLRCRNERVKLLLDTILGIVVMFVLTQSHVTHDIATDTLSWAEIIATRLQHLLQWMMGVPAGLKLNSQLDQLLGKFFLYHIYLWRGYLAIIGPVLGHVLWYISMMGVFGLTIQLSLVQDVFSMMTLHIYCFYVYAARLYSLQIYGLASLWRLFRGKKWNVLRRRVDTATFDVDQLFLGTLLFTILLFLLPTTALYYVVFTLLRVVVLMIQGTIHAVVRTLNKLLAYILVLRLIGSNTLSNQTHLTVLPVLQGRPLYLSMQVGLPSYSELLEQFHISPYEDDTSDSWSMIGQKLIHGDLIYPWIDRIRT</sequence>
<dbReference type="GO" id="GO:0006506">
    <property type="term" value="P:GPI anchor biosynthetic process"/>
    <property type="evidence" value="ECO:0007669"/>
    <property type="project" value="InterPro"/>
</dbReference>
<dbReference type="OrthoDB" id="70250at2759"/>
<name>A0A8S4PLW8_OWEFU</name>
<evidence type="ECO:0008006" key="4">
    <source>
        <dbReference type="Google" id="ProtNLM"/>
    </source>
</evidence>
<proteinExistence type="predicted"/>
<keyword evidence="3" id="KW-1185">Reference proteome</keyword>
<gene>
    <name evidence="2" type="ORF">OFUS_LOCUS19860</name>
</gene>
<feature type="transmembrane region" description="Helical" evidence="1">
    <location>
        <begin position="381"/>
        <end position="402"/>
    </location>
</feature>